<evidence type="ECO:0000313" key="6">
    <source>
        <dbReference type="Proteomes" id="UP000035481"/>
    </source>
</evidence>
<dbReference type="InterPro" id="IPR004223">
    <property type="entry name" value="VitB12-dep_Met_synth_activ_dom"/>
</dbReference>
<dbReference type="GO" id="GO:0046872">
    <property type="term" value="F:metal ion binding"/>
    <property type="evidence" value="ECO:0007669"/>
    <property type="project" value="UniProtKB-KW"/>
</dbReference>
<dbReference type="GO" id="GO:0046653">
    <property type="term" value="P:tetrahydrofolate metabolic process"/>
    <property type="evidence" value="ECO:0007669"/>
    <property type="project" value="TreeGrafter"/>
</dbReference>
<organism evidence="5 6">
    <name type="scientific">Dyella japonica DSM 16301</name>
    <dbReference type="NCBI Taxonomy" id="1440762"/>
    <lineage>
        <taxon>Bacteria</taxon>
        <taxon>Pseudomonadati</taxon>
        <taxon>Pseudomonadota</taxon>
        <taxon>Gammaproteobacteria</taxon>
        <taxon>Lysobacterales</taxon>
        <taxon>Rhodanobacteraceae</taxon>
        <taxon>Dyella</taxon>
    </lineage>
</organism>
<dbReference type="PANTHER" id="PTHR45833">
    <property type="entry name" value="METHIONINE SYNTHASE"/>
    <property type="match status" value="1"/>
</dbReference>
<evidence type="ECO:0000256" key="3">
    <source>
        <dbReference type="PROSITE-ProRule" id="PRU00346"/>
    </source>
</evidence>
<dbReference type="STRING" id="1440762.Y882_13310"/>
<evidence type="ECO:0000256" key="1">
    <source>
        <dbReference type="ARBA" id="ARBA00022723"/>
    </source>
</evidence>
<dbReference type="Pfam" id="PF02965">
    <property type="entry name" value="Met_synt_B12"/>
    <property type="match status" value="1"/>
</dbReference>
<dbReference type="EMBL" id="JPLA01000035">
    <property type="protein sequence ID" value="KLD63056.1"/>
    <property type="molecule type" value="Genomic_DNA"/>
</dbReference>
<sequence length="155" mass="17722">MARFEAAHDDYSAILLKALADRLAEAFAERLHQRVRREFWSYVPDESLDNVALIDEKYTGIRPAPGYPACPDHTEKGTLFKLLDATANAGIELTDSYAMFPTAAVSGWYFSHPDSQYFVVGRVTREQVDDYAKRKGWTREQAERWLAPNLDYDPD</sequence>
<dbReference type="AlphaFoldDB" id="A0A0G9H0M2"/>
<dbReference type="PANTHER" id="PTHR45833:SF1">
    <property type="entry name" value="METHIONINE SYNTHASE"/>
    <property type="match status" value="1"/>
</dbReference>
<evidence type="ECO:0000313" key="5">
    <source>
        <dbReference type="EMBL" id="KLD63056.1"/>
    </source>
</evidence>
<proteinExistence type="predicted"/>
<dbReference type="InterPro" id="IPR037010">
    <property type="entry name" value="VitB12-dep_Met_synth_activ_sf"/>
</dbReference>
<dbReference type="GO" id="GO:0032259">
    <property type="term" value="P:methylation"/>
    <property type="evidence" value="ECO:0007669"/>
    <property type="project" value="UniProtKB-KW"/>
</dbReference>
<protein>
    <recommendedName>
        <fullName evidence="4">AdoMet activation domain-containing protein</fullName>
    </recommendedName>
</protein>
<dbReference type="Proteomes" id="UP000035481">
    <property type="component" value="Unassembled WGS sequence"/>
</dbReference>
<dbReference type="GO" id="GO:0050667">
    <property type="term" value="P:homocysteine metabolic process"/>
    <property type="evidence" value="ECO:0007669"/>
    <property type="project" value="TreeGrafter"/>
</dbReference>
<keyword evidence="3" id="KW-0489">Methyltransferase</keyword>
<feature type="domain" description="AdoMet activation" evidence="4">
    <location>
        <begin position="1"/>
        <end position="155"/>
    </location>
</feature>
<dbReference type="PROSITE" id="PS50974">
    <property type="entry name" value="ADOMET_ACTIVATION"/>
    <property type="match status" value="1"/>
</dbReference>
<gene>
    <name evidence="5" type="ORF">Y882_13310</name>
</gene>
<keyword evidence="3" id="KW-0808">Transferase</keyword>
<dbReference type="Gene3D" id="3.10.196.10">
    <property type="entry name" value="Vitamin B12-dependent methionine synthase, activation domain"/>
    <property type="match status" value="1"/>
</dbReference>
<reference evidence="5 6" key="1">
    <citation type="journal article" date="2015" name="Antonie Van Leeuwenhoek">
        <title>A phylogenomic and molecular marker based taxonomic framework for the order Xanthomonadales: proposal to transfer the families Algiphilaceae and Solimonadaceae to the order Nevskiales ord. nov. and to create a new family within the order Xanthomonadales, the family Rhodanobacteraceae fam. nov., containing the genus Rhodanobacter and its closest relatives.</title>
        <authorList>
            <person name="Naushad S."/>
            <person name="Adeolu M."/>
            <person name="Wong S."/>
            <person name="Sohail M."/>
            <person name="Schellhorn H.E."/>
            <person name="Gupta R.S."/>
        </authorList>
    </citation>
    <scope>NUCLEOTIDE SEQUENCE [LARGE SCALE GENOMIC DNA]</scope>
    <source>
        <strain evidence="5 6">DSM 16301</strain>
    </source>
</reference>
<dbReference type="PATRIC" id="fig|1440762.4.peg.2298"/>
<evidence type="ECO:0000259" key="4">
    <source>
        <dbReference type="PROSITE" id="PS50974"/>
    </source>
</evidence>
<name>A0A0G9H0M2_9GAMM</name>
<accession>A0A0G9H0M2</accession>
<dbReference type="GO" id="GO:0008705">
    <property type="term" value="F:methionine synthase activity"/>
    <property type="evidence" value="ECO:0007669"/>
    <property type="project" value="InterPro"/>
</dbReference>
<comment type="caution">
    <text evidence="5">The sequence shown here is derived from an EMBL/GenBank/DDBJ whole genome shotgun (WGS) entry which is preliminary data.</text>
</comment>
<dbReference type="SUPFAM" id="SSF56507">
    <property type="entry name" value="Methionine synthase activation domain-like"/>
    <property type="match status" value="1"/>
</dbReference>
<keyword evidence="2" id="KW-0170">Cobalt</keyword>
<dbReference type="GO" id="GO:0005829">
    <property type="term" value="C:cytosol"/>
    <property type="evidence" value="ECO:0007669"/>
    <property type="project" value="TreeGrafter"/>
</dbReference>
<dbReference type="InterPro" id="IPR050554">
    <property type="entry name" value="Met_Synthase/Corrinoid"/>
</dbReference>
<keyword evidence="1" id="KW-0479">Metal-binding</keyword>
<evidence type="ECO:0000256" key="2">
    <source>
        <dbReference type="ARBA" id="ARBA00023285"/>
    </source>
</evidence>